<comment type="caution">
    <text evidence="1">The sequence shown here is derived from an EMBL/GenBank/DDBJ whole genome shotgun (WGS) entry which is preliminary data.</text>
</comment>
<reference evidence="1" key="1">
    <citation type="journal article" date="2015" name="Nature">
        <title>Complex archaea that bridge the gap between prokaryotes and eukaryotes.</title>
        <authorList>
            <person name="Spang A."/>
            <person name="Saw J.H."/>
            <person name="Jorgensen S.L."/>
            <person name="Zaremba-Niedzwiedzka K."/>
            <person name="Martijn J."/>
            <person name="Lind A.E."/>
            <person name="van Eijk R."/>
            <person name="Schleper C."/>
            <person name="Guy L."/>
            <person name="Ettema T.J."/>
        </authorList>
    </citation>
    <scope>NUCLEOTIDE SEQUENCE</scope>
</reference>
<organism evidence="1">
    <name type="scientific">marine sediment metagenome</name>
    <dbReference type="NCBI Taxonomy" id="412755"/>
    <lineage>
        <taxon>unclassified sequences</taxon>
        <taxon>metagenomes</taxon>
        <taxon>ecological metagenomes</taxon>
    </lineage>
</organism>
<evidence type="ECO:0000313" key="1">
    <source>
        <dbReference type="EMBL" id="KKM56396.1"/>
    </source>
</evidence>
<protein>
    <submittedName>
        <fullName evidence="1">Uncharacterized protein</fullName>
    </submittedName>
</protein>
<dbReference type="EMBL" id="LAZR01011869">
    <property type="protein sequence ID" value="KKM56396.1"/>
    <property type="molecule type" value="Genomic_DNA"/>
</dbReference>
<gene>
    <name evidence="1" type="ORF">LCGC14_1551680</name>
</gene>
<sequence length="56" mass="6692">SELIYTELYGISELKRMLRHRPSGRRKPNRKMAFKKWGCSCPAIFHGILFHEILFK</sequence>
<accession>A0A0F9LQW1</accession>
<name>A0A0F9LQW1_9ZZZZ</name>
<feature type="non-terminal residue" evidence="1">
    <location>
        <position position="1"/>
    </location>
</feature>
<proteinExistence type="predicted"/>
<dbReference type="AlphaFoldDB" id="A0A0F9LQW1"/>